<evidence type="ECO:0000313" key="3">
    <source>
        <dbReference type="Proteomes" id="UP000671960"/>
    </source>
</evidence>
<dbReference type="InterPro" id="IPR010195">
    <property type="entry name" value="Uncharacterised_peroxidase-rel"/>
</dbReference>
<keyword evidence="3" id="KW-1185">Reference proteome</keyword>
<dbReference type="NCBIfam" id="TIGR01926">
    <property type="entry name" value="peroxid_rel"/>
    <property type="match status" value="1"/>
</dbReference>
<dbReference type="NCBIfam" id="TIGR00778">
    <property type="entry name" value="ahpD_dom"/>
    <property type="match status" value="1"/>
</dbReference>
<evidence type="ECO:0000313" key="2">
    <source>
        <dbReference type="EMBL" id="QTF08636.1"/>
    </source>
</evidence>
<dbReference type="Gene3D" id="1.20.1290.10">
    <property type="entry name" value="AhpD-like"/>
    <property type="match status" value="1"/>
</dbReference>
<dbReference type="RefSeq" id="WP_208226968.1">
    <property type="nucleotide sequence ID" value="NZ_CP050854.1"/>
</dbReference>
<protein>
    <submittedName>
        <fullName evidence="2">Peroxidase-related enzyme</fullName>
    </submittedName>
</protein>
<keyword evidence="2" id="KW-0575">Peroxidase</keyword>
<dbReference type="InterPro" id="IPR004675">
    <property type="entry name" value="AhpD_core"/>
</dbReference>
<feature type="domain" description="Carboxymuconolactone decarboxylase-like" evidence="1">
    <location>
        <begin position="2"/>
        <end position="37"/>
    </location>
</feature>
<dbReference type="Proteomes" id="UP000671960">
    <property type="component" value="Chromosome"/>
</dbReference>
<organism evidence="2 3">
    <name type="scientific">Brenneria izadpanahii</name>
    <dbReference type="NCBI Taxonomy" id="2722756"/>
    <lineage>
        <taxon>Bacteria</taxon>
        <taxon>Pseudomonadati</taxon>
        <taxon>Pseudomonadota</taxon>
        <taxon>Gammaproteobacteria</taxon>
        <taxon>Enterobacterales</taxon>
        <taxon>Pectobacteriaceae</taxon>
        <taxon>Brenneria</taxon>
    </lineage>
</organism>
<dbReference type="InterPro" id="IPR003779">
    <property type="entry name" value="CMD-like"/>
</dbReference>
<dbReference type="SUPFAM" id="SSF69118">
    <property type="entry name" value="AhpD-like"/>
    <property type="match status" value="1"/>
</dbReference>
<reference evidence="2 3" key="1">
    <citation type="submission" date="2020-03" db="EMBL/GenBank/DDBJ databases">
        <authorList>
            <person name="Bakhshi Ganjeh M."/>
        </authorList>
    </citation>
    <scope>NUCLEOTIDE SEQUENCE [LARGE SCALE GENOMIC DNA]</scope>
    <source>
        <strain evidence="3">Iran 50</strain>
    </source>
</reference>
<gene>
    <name evidence="2" type="ORF">HC231_12520</name>
</gene>
<evidence type="ECO:0000259" key="1">
    <source>
        <dbReference type="Pfam" id="PF02627"/>
    </source>
</evidence>
<sequence length="121" mass="12969">MYSRGGLGRAERELGALTASAVNGCAYCGSVHARRYEELSGRNDVVGTLYTQGLDGEFDGYTQAIVDFCRALSQTPIAVTAQHIQTLLAQGLSKADIVDLLHSAAIFGWANRLMHTLGHAE</sequence>
<dbReference type="Pfam" id="PF02627">
    <property type="entry name" value="CMD"/>
    <property type="match status" value="1"/>
</dbReference>
<dbReference type="EMBL" id="CP050854">
    <property type="protein sequence ID" value="QTF08636.1"/>
    <property type="molecule type" value="Genomic_DNA"/>
</dbReference>
<proteinExistence type="predicted"/>
<name>A0ABX7USI6_9GAMM</name>
<dbReference type="PANTHER" id="PTHR35446:SF2">
    <property type="entry name" value="CARBOXYMUCONOLACTONE DECARBOXYLASE-LIKE DOMAIN-CONTAINING PROTEIN"/>
    <property type="match status" value="1"/>
</dbReference>
<dbReference type="PANTHER" id="PTHR35446">
    <property type="entry name" value="SI:CH211-175M2.5"/>
    <property type="match status" value="1"/>
</dbReference>
<accession>A0ABX7USI6</accession>
<keyword evidence="2" id="KW-0560">Oxidoreductase</keyword>
<dbReference type="InterPro" id="IPR029032">
    <property type="entry name" value="AhpD-like"/>
</dbReference>
<dbReference type="GO" id="GO:0004601">
    <property type="term" value="F:peroxidase activity"/>
    <property type="evidence" value="ECO:0007669"/>
    <property type="project" value="UniProtKB-KW"/>
</dbReference>